<dbReference type="EMBL" id="CP076132">
    <property type="protein sequence ID" value="QWG01429.1"/>
    <property type="molecule type" value="Genomic_DNA"/>
</dbReference>
<dbReference type="AlphaFoldDB" id="A0AAX1N1S5"/>
<dbReference type="KEGG" id="fya:KMW28_17445"/>
<proteinExistence type="predicted"/>
<organism evidence="2 3">
    <name type="scientific">Flammeovirga yaeyamensis</name>
    <dbReference type="NCBI Taxonomy" id="367791"/>
    <lineage>
        <taxon>Bacteria</taxon>
        <taxon>Pseudomonadati</taxon>
        <taxon>Bacteroidota</taxon>
        <taxon>Cytophagia</taxon>
        <taxon>Cytophagales</taxon>
        <taxon>Flammeovirgaceae</taxon>
        <taxon>Flammeovirga</taxon>
    </lineage>
</organism>
<reference evidence="2 3" key="1">
    <citation type="submission" date="2021-05" db="EMBL/GenBank/DDBJ databases">
        <title>Comparative genomic studies on the polysaccharide-degrading batcterial strains of the Flammeovirga genus.</title>
        <authorList>
            <person name="Zewei F."/>
            <person name="Zheng Z."/>
            <person name="Yu L."/>
            <person name="Ruyue G."/>
            <person name="Yanhong M."/>
            <person name="Yuanyuan C."/>
            <person name="Jingyan G."/>
            <person name="Wenjun H."/>
        </authorList>
    </citation>
    <scope>NUCLEOTIDE SEQUENCE [LARGE SCALE GENOMIC DNA]</scope>
    <source>
        <strain evidence="2 3">NBRC:100898</strain>
    </source>
</reference>
<feature type="transmembrane region" description="Helical" evidence="1">
    <location>
        <begin position="9"/>
        <end position="27"/>
    </location>
</feature>
<keyword evidence="1" id="KW-0812">Transmembrane</keyword>
<dbReference type="Proteomes" id="UP000678679">
    <property type="component" value="Chromosome 1"/>
</dbReference>
<evidence type="ECO:0000313" key="2">
    <source>
        <dbReference type="EMBL" id="QWG01429.1"/>
    </source>
</evidence>
<keyword evidence="3" id="KW-1185">Reference proteome</keyword>
<keyword evidence="1" id="KW-1133">Transmembrane helix</keyword>
<sequence>MRTHNINKLLFRVHIFVMSSLFLFFMLSCNEDFDIEIPSTKYIEINDSTRFSMSHFQHSLEKLFNVHDLWEIKYDHQLKDGNVEKSYLSYTNYNGFADSVIVFNHIKNSQGVITHSEVTAVNVIDEYYMYYFDDHDPVKDLETILNFRIDYAYNFNGKITSVVVTKEDETSTQLNYTIDERGGYQARTGESIHIGTFFHQKGDPFYYFRYAPDTSDYVYDAEGNLILKSSGTFPSIEKKHYIYKDGYLKTKYEGTQANPAFKHCFVYKDHFSNFQFKECDEFQFVYNKEENKFDQLIEFDDLADLNTQTPISKIEKSIWVLDSVPVQTYSVYSTSGEQLFNIHKTGYKVTDEDGNVIESVDDTYTDKNNNKIDKNKVAQLYTGKKLDFILSDEFVDFFQ</sequence>
<evidence type="ECO:0000256" key="1">
    <source>
        <dbReference type="SAM" id="Phobius"/>
    </source>
</evidence>
<evidence type="ECO:0008006" key="4">
    <source>
        <dbReference type="Google" id="ProtNLM"/>
    </source>
</evidence>
<dbReference type="PROSITE" id="PS51257">
    <property type="entry name" value="PROKAR_LIPOPROTEIN"/>
    <property type="match status" value="1"/>
</dbReference>
<gene>
    <name evidence="2" type="ORF">KMW28_17445</name>
</gene>
<name>A0AAX1N1S5_9BACT</name>
<evidence type="ECO:0000313" key="3">
    <source>
        <dbReference type="Proteomes" id="UP000678679"/>
    </source>
</evidence>
<protein>
    <recommendedName>
        <fullName evidence="4">Lipoprotein</fullName>
    </recommendedName>
</protein>
<dbReference type="RefSeq" id="WP_169662915.1">
    <property type="nucleotide sequence ID" value="NZ_CP076132.1"/>
</dbReference>
<accession>A0AAX1N1S5</accession>
<keyword evidence="1" id="KW-0472">Membrane</keyword>